<evidence type="ECO:0000313" key="2">
    <source>
        <dbReference type="EMBL" id="GAI08605.1"/>
    </source>
</evidence>
<reference evidence="2" key="1">
    <citation type="journal article" date="2014" name="Front. Microbiol.">
        <title>High frequency of phylogenetically diverse reductive dehalogenase-homologous genes in deep subseafloor sedimentary metagenomes.</title>
        <authorList>
            <person name="Kawai M."/>
            <person name="Futagami T."/>
            <person name="Toyoda A."/>
            <person name="Takaki Y."/>
            <person name="Nishi S."/>
            <person name="Hori S."/>
            <person name="Arai W."/>
            <person name="Tsubouchi T."/>
            <person name="Morono Y."/>
            <person name="Uchiyama I."/>
            <person name="Ito T."/>
            <person name="Fujiyama A."/>
            <person name="Inagaki F."/>
            <person name="Takami H."/>
        </authorList>
    </citation>
    <scope>NUCLEOTIDE SEQUENCE</scope>
    <source>
        <strain evidence="2">Expedition CK06-06</strain>
    </source>
</reference>
<keyword evidence="1" id="KW-1133">Transmembrane helix</keyword>
<evidence type="ECO:0000256" key="1">
    <source>
        <dbReference type="SAM" id="Phobius"/>
    </source>
</evidence>
<gene>
    <name evidence="2" type="ORF">S06H3_08426</name>
</gene>
<dbReference type="EMBL" id="BARV01003553">
    <property type="protein sequence ID" value="GAI08605.1"/>
    <property type="molecule type" value="Genomic_DNA"/>
</dbReference>
<proteinExistence type="predicted"/>
<protein>
    <submittedName>
        <fullName evidence="2">Uncharacterized protein</fullName>
    </submittedName>
</protein>
<feature type="transmembrane region" description="Helical" evidence="1">
    <location>
        <begin position="32"/>
        <end position="54"/>
    </location>
</feature>
<comment type="caution">
    <text evidence="2">The sequence shown here is derived from an EMBL/GenBank/DDBJ whole genome shotgun (WGS) entry which is preliminary data.</text>
</comment>
<keyword evidence="1" id="KW-0472">Membrane</keyword>
<feature type="transmembrane region" description="Helical" evidence="1">
    <location>
        <begin position="7"/>
        <end position="26"/>
    </location>
</feature>
<accession>X1M1Q8</accession>
<organism evidence="2">
    <name type="scientific">marine sediment metagenome</name>
    <dbReference type="NCBI Taxonomy" id="412755"/>
    <lineage>
        <taxon>unclassified sequences</taxon>
        <taxon>metagenomes</taxon>
        <taxon>ecological metagenomes</taxon>
    </lineage>
</organism>
<dbReference type="AlphaFoldDB" id="X1M1Q8"/>
<name>X1M1Q8_9ZZZZ</name>
<sequence length="60" mass="6169">MGKHERTLAIALEAVGSCVVLAGITIEVATGAAVGYIVITSGCLVAMVGGMMYVKLFRKP</sequence>
<keyword evidence="1" id="KW-0812">Transmembrane</keyword>